<keyword evidence="2" id="KW-0812">Transmembrane</keyword>
<organism evidence="3 4">
    <name type="scientific">Snodgrassella alvi</name>
    <dbReference type="NCBI Taxonomy" id="1196083"/>
    <lineage>
        <taxon>Bacteria</taxon>
        <taxon>Pseudomonadati</taxon>
        <taxon>Pseudomonadota</taxon>
        <taxon>Betaproteobacteria</taxon>
        <taxon>Neisseriales</taxon>
        <taxon>Neisseriaceae</taxon>
        <taxon>Snodgrassella</taxon>
    </lineage>
</organism>
<comment type="caution">
    <text evidence="3">The sequence shown here is derived from an EMBL/GenBank/DDBJ whole genome shotgun (WGS) entry which is preliminary data.</text>
</comment>
<keyword evidence="2" id="KW-1133">Transmembrane helix</keyword>
<evidence type="ECO:0000313" key="3">
    <source>
        <dbReference type="EMBL" id="PIT60121.1"/>
    </source>
</evidence>
<evidence type="ECO:0000256" key="2">
    <source>
        <dbReference type="SAM" id="Phobius"/>
    </source>
</evidence>
<keyword evidence="2" id="KW-0472">Membrane</keyword>
<dbReference type="AlphaFoldDB" id="A0A855G1S7"/>
<dbReference type="RefSeq" id="WP_144235974.1">
    <property type="nucleotide sequence ID" value="NZ_MEIU01000057.1"/>
</dbReference>
<dbReference type="EMBL" id="MEIU01000057">
    <property type="protein sequence ID" value="PIT60121.1"/>
    <property type="molecule type" value="Genomic_DNA"/>
</dbReference>
<dbReference type="Proteomes" id="UP000230463">
    <property type="component" value="Unassembled WGS sequence"/>
</dbReference>
<sequence length="489" mass="57023">MNSFIERLLSAIGVTETISASHNFKQFKIEGKITSLNNNIVEELYQTILLTFEKEIILEIELELEEGYSARLTNKEPNSLKERIQEILEELDLEESILPNFSFEIIIQWGESNLNIFSWEKFCYHLNTISCEEAYKKWSNLIANNLSSNIYVWDEGNNIENDFFSFIHYSQIGLDNKKAIVLTKIENRDKVSHFVNAVDIIVVPDSFDFTNNDWPLAAYFNNLRNILSLIFLSDYSRIIDNEVAYCIKGYKTVNGKLNEQLTTDVGNELWSMYKWAYERGSFIDKIGILRNVIPIHMQKENINTLESGTLLSAQSGYDLYLKDNVKQYIEIKNKISDMLLSQSEKAGQITKDMFNILKTNLWTFLTFFTTTIVAKNFDKSNNDYHNTVIFAGICLISLSVFFLRFALSEVNDEKEKLSKRYLEIEYRYKDLLNNQDIKKIIDFSSPEDSTPKEREIEYIDRKVQKYKCLWIVCIVLLSIILICIGLDIF</sequence>
<name>A0A855G1S7_9NEIS</name>
<accession>A0A855G1S7</accession>
<feature type="transmembrane region" description="Helical" evidence="2">
    <location>
        <begin position="388"/>
        <end position="407"/>
    </location>
</feature>
<reference evidence="3 4" key="1">
    <citation type="journal article" date="2017" name="MBio">
        <title>Type VI secretion-mediated competition in the bee gut microbiome.</title>
        <authorList>
            <person name="Steele M.I."/>
            <person name="Kwong W.K."/>
            <person name="Powell J.E."/>
            <person name="Whiteley M."/>
            <person name="Moran N.A."/>
        </authorList>
    </citation>
    <scope>NUCLEOTIDE SEQUENCE [LARGE SCALE GENOMIC DNA]</scope>
    <source>
        <strain evidence="3 4">HK3</strain>
    </source>
</reference>
<protein>
    <submittedName>
        <fullName evidence="3">Uncharacterized protein</fullName>
    </submittedName>
</protein>
<keyword evidence="1" id="KW-0175">Coiled coil</keyword>
<feature type="transmembrane region" description="Helical" evidence="2">
    <location>
        <begin position="468"/>
        <end position="488"/>
    </location>
</feature>
<evidence type="ECO:0000256" key="1">
    <source>
        <dbReference type="SAM" id="Coils"/>
    </source>
</evidence>
<feature type="coiled-coil region" evidence="1">
    <location>
        <begin position="407"/>
        <end position="434"/>
    </location>
</feature>
<proteinExistence type="predicted"/>
<evidence type="ECO:0000313" key="4">
    <source>
        <dbReference type="Proteomes" id="UP000230463"/>
    </source>
</evidence>
<gene>
    <name evidence="3" type="ORF">BHC57_07680</name>
</gene>